<gene>
    <name evidence="1" type="ORF">GHI93_03565</name>
</gene>
<dbReference type="OrthoDB" id="2200206at2"/>
<comment type="caution">
    <text evidence="1">The sequence shown here is derived from an EMBL/GenBank/DDBJ whole genome shotgun (WGS) entry which is preliminary data.</text>
</comment>
<dbReference type="AlphaFoldDB" id="A0A7X1Z926"/>
<evidence type="ECO:0000313" key="1">
    <source>
        <dbReference type="EMBL" id="MQW39031.1"/>
    </source>
</evidence>
<dbReference type="RefSeq" id="WP_153495669.1">
    <property type="nucleotide sequence ID" value="NZ_CAXYUY010000004.1"/>
</dbReference>
<name>A0A7X1Z926_9LACT</name>
<reference evidence="1 2" key="1">
    <citation type="submission" date="2019-10" db="EMBL/GenBank/DDBJ databases">
        <authorList>
            <person name="Dong K."/>
        </authorList>
    </citation>
    <scope>NUCLEOTIDE SEQUENCE [LARGE SCALE GENOMIC DNA]</scope>
    <source>
        <strain evidence="1 2">DSM 28960</strain>
    </source>
</reference>
<accession>A0A7X1Z926</accession>
<proteinExistence type="predicted"/>
<dbReference type="EMBL" id="WITJ01000004">
    <property type="protein sequence ID" value="MQW39031.1"/>
    <property type="molecule type" value="Genomic_DNA"/>
</dbReference>
<dbReference type="Proteomes" id="UP000439550">
    <property type="component" value="Unassembled WGS sequence"/>
</dbReference>
<organism evidence="1 2">
    <name type="scientific">Lactococcus hircilactis</name>
    <dbReference type="NCBI Taxonomy" id="1494462"/>
    <lineage>
        <taxon>Bacteria</taxon>
        <taxon>Bacillati</taxon>
        <taxon>Bacillota</taxon>
        <taxon>Bacilli</taxon>
        <taxon>Lactobacillales</taxon>
        <taxon>Streptococcaceae</taxon>
        <taxon>Lactococcus</taxon>
    </lineage>
</organism>
<keyword evidence="2" id="KW-1185">Reference proteome</keyword>
<evidence type="ECO:0008006" key="3">
    <source>
        <dbReference type="Google" id="ProtNLM"/>
    </source>
</evidence>
<sequence>MNKKWVDLAIKYGGFMDQDRVFLENRLANLKTDEEKRALVAPPASVLNAYFAELYQKRSPKEATDYFFQLTQALEMFQETPDFHLEGKAGAAQFRFVRLNLSGKSFGFCYKNEKEEAIVFSEFPIKITRELCFEIAQIFPDYVLQNENERILMKPAQFQAAFEPMESLSALTDLAENEQFMRLSGYNIDDLFEEAEKIRYFEPPLLQYEQKKFHLYIKKLF</sequence>
<evidence type="ECO:0000313" key="2">
    <source>
        <dbReference type="Proteomes" id="UP000439550"/>
    </source>
</evidence>
<protein>
    <recommendedName>
        <fullName evidence="3">Cystathionine beta-lyase</fullName>
    </recommendedName>
</protein>